<evidence type="ECO:0000313" key="2">
    <source>
        <dbReference type="EMBL" id="ACL61775.1"/>
    </source>
</evidence>
<dbReference type="Pfam" id="PF05523">
    <property type="entry name" value="FdtA"/>
    <property type="match status" value="1"/>
</dbReference>
<dbReference type="InterPro" id="IPR008894">
    <property type="entry name" value="QdtA_cupin_dom"/>
</dbReference>
<dbReference type="HOGENOM" id="CLU_1832817_0_0_5"/>
<dbReference type="Proteomes" id="UP000008207">
    <property type="component" value="Chromosome"/>
</dbReference>
<accession>B8IIY0</accession>
<reference evidence="2 3" key="1">
    <citation type="submission" date="2009-01" db="EMBL/GenBank/DDBJ databases">
        <title>Complete sequence of chromosome of Methylobacterium nodulans ORS 2060.</title>
        <authorList>
            <consortium name="US DOE Joint Genome Institute"/>
            <person name="Lucas S."/>
            <person name="Copeland A."/>
            <person name="Lapidus A."/>
            <person name="Glavina del Rio T."/>
            <person name="Dalin E."/>
            <person name="Tice H."/>
            <person name="Bruce D."/>
            <person name="Goodwin L."/>
            <person name="Pitluck S."/>
            <person name="Sims D."/>
            <person name="Brettin T."/>
            <person name="Detter J.C."/>
            <person name="Han C."/>
            <person name="Larimer F."/>
            <person name="Land M."/>
            <person name="Hauser L."/>
            <person name="Kyrpides N."/>
            <person name="Ivanova N."/>
            <person name="Marx C.J."/>
            <person name="Richardson P."/>
        </authorList>
    </citation>
    <scope>NUCLEOTIDE SEQUENCE [LARGE SCALE GENOMIC DNA]</scope>
    <source>
        <strain evidence="3">LMG 21967 / CNCM I-2342 / ORS 2060</strain>
    </source>
</reference>
<protein>
    <submittedName>
        <fullName evidence="2">WxcM domain protein domain protein</fullName>
    </submittedName>
</protein>
<dbReference type="eggNOG" id="COG1898">
    <property type="taxonomic scope" value="Bacteria"/>
</dbReference>
<feature type="domain" description="Sugar 3,4-ketoisomerase QdtA cupin" evidence="1">
    <location>
        <begin position="17"/>
        <end position="126"/>
    </location>
</feature>
<sequence length="140" mass="15313">MRQFDIIRGVSLLPQRVHADARGELVAFEEFENVPFVPKRVFVVKVDAPGPARGGHANSCDELITVLSGAVTVEVDNGSERATVRLAGHDEALWIQGGILIRLCGFVPSTILLVCASERYKDTQHYDEARPDLMRAACPA</sequence>
<dbReference type="SUPFAM" id="SSF51182">
    <property type="entry name" value="RmlC-like cupins"/>
    <property type="match status" value="1"/>
</dbReference>
<dbReference type="Gene3D" id="2.60.120.10">
    <property type="entry name" value="Jelly Rolls"/>
    <property type="match status" value="1"/>
</dbReference>
<dbReference type="AlphaFoldDB" id="B8IIY0"/>
<dbReference type="InterPro" id="IPR011051">
    <property type="entry name" value="RmlC_Cupin_sf"/>
</dbReference>
<dbReference type="CDD" id="cd20292">
    <property type="entry name" value="cupin_QdtA-like"/>
    <property type="match status" value="1"/>
</dbReference>
<proteinExistence type="predicted"/>
<evidence type="ECO:0000313" key="3">
    <source>
        <dbReference type="Proteomes" id="UP000008207"/>
    </source>
</evidence>
<name>B8IIY0_METNO</name>
<keyword evidence="3" id="KW-1185">Reference proteome</keyword>
<organism evidence="2 3">
    <name type="scientific">Methylobacterium nodulans (strain LMG 21967 / CNCM I-2342 / ORS 2060)</name>
    <dbReference type="NCBI Taxonomy" id="460265"/>
    <lineage>
        <taxon>Bacteria</taxon>
        <taxon>Pseudomonadati</taxon>
        <taxon>Pseudomonadota</taxon>
        <taxon>Alphaproteobacteria</taxon>
        <taxon>Hyphomicrobiales</taxon>
        <taxon>Methylobacteriaceae</taxon>
        <taxon>Methylobacterium</taxon>
    </lineage>
</organism>
<dbReference type="KEGG" id="mno:Mnod_7034"/>
<dbReference type="OrthoDB" id="9815592at2"/>
<gene>
    <name evidence="2" type="ordered locus">Mnod_7034</name>
</gene>
<dbReference type="EMBL" id="CP001349">
    <property type="protein sequence ID" value="ACL61775.1"/>
    <property type="molecule type" value="Genomic_DNA"/>
</dbReference>
<evidence type="ECO:0000259" key="1">
    <source>
        <dbReference type="Pfam" id="PF05523"/>
    </source>
</evidence>
<dbReference type="InterPro" id="IPR014710">
    <property type="entry name" value="RmlC-like_jellyroll"/>
</dbReference>
<dbReference type="STRING" id="460265.Mnod_7034"/>